<evidence type="ECO:0000313" key="1">
    <source>
        <dbReference type="EMBL" id="KAK5972404.1"/>
    </source>
</evidence>
<sequence>MLTRYTYTYPVLYSASELQFCGLDKEHICHKIQHQQHQQGIVRCCGPCQKGAFLQEVYSSSQCSIHQKPQMIFRIQLYVSFMECLLR</sequence>
<dbReference type="Proteomes" id="UP001331761">
    <property type="component" value="Unassembled WGS sequence"/>
</dbReference>
<accession>A0AAN8IF93</accession>
<proteinExistence type="predicted"/>
<comment type="caution">
    <text evidence="1">The sequence shown here is derived from an EMBL/GenBank/DDBJ whole genome shotgun (WGS) entry which is preliminary data.</text>
</comment>
<reference evidence="1 2" key="1">
    <citation type="submission" date="2019-10" db="EMBL/GenBank/DDBJ databases">
        <title>Assembly and Annotation for the nematode Trichostrongylus colubriformis.</title>
        <authorList>
            <person name="Martin J."/>
        </authorList>
    </citation>
    <scope>NUCLEOTIDE SEQUENCE [LARGE SCALE GENOMIC DNA]</scope>
    <source>
        <strain evidence="1">G859</strain>
        <tissue evidence="1">Whole worm</tissue>
    </source>
</reference>
<dbReference type="AlphaFoldDB" id="A0AAN8IF93"/>
<evidence type="ECO:0000313" key="2">
    <source>
        <dbReference type="Proteomes" id="UP001331761"/>
    </source>
</evidence>
<gene>
    <name evidence="1" type="ORF">GCK32_020075</name>
</gene>
<organism evidence="1 2">
    <name type="scientific">Trichostrongylus colubriformis</name>
    <name type="common">Black scour worm</name>
    <dbReference type="NCBI Taxonomy" id="6319"/>
    <lineage>
        <taxon>Eukaryota</taxon>
        <taxon>Metazoa</taxon>
        <taxon>Ecdysozoa</taxon>
        <taxon>Nematoda</taxon>
        <taxon>Chromadorea</taxon>
        <taxon>Rhabditida</taxon>
        <taxon>Rhabditina</taxon>
        <taxon>Rhabditomorpha</taxon>
        <taxon>Strongyloidea</taxon>
        <taxon>Trichostrongylidae</taxon>
        <taxon>Trichostrongylus</taxon>
    </lineage>
</organism>
<protein>
    <submittedName>
        <fullName evidence="1">Uncharacterized protein</fullName>
    </submittedName>
</protein>
<dbReference type="EMBL" id="WIXE01016711">
    <property type="protein sequence ID" value="KAK5972404.1"/>
    <property type="molecule type" value="Genomic_DNA"/>
</dbReference>
<keyword evidence="2" id="KW-1185">Reference proteome</keyword>
<name>A0AAN8IF93_TRICO</name>